<dbReference type="InterPro" id="IPR000048">
    <property type="entry name" value="IQ_motif_EF-hand-BS"/>
</dbReference>
<dbReference type="SUPFAM" id="SSF47576">
    <property type="entry name" value="Calponin-homology domain, CH-domain"/>
    <property type="match status" value="1"/>
</dbReference>
<keyword evidence="4" id="KW-0112">Calmodulin-binding</keyword>
<dbReference type="SMART" id="SM00033">
    <property type="entry name" value="CH"/>
    <property type="match status" value="2"/>
</dbReference>
<feature type="domain" description="Calponin-homology (CH)" evidence="7">
    <location>
        <begin position="635"/>
        <end position="767"/>
    </location>
</feature>
<evidence type="ECO:0000313" key="9">
    <source>
        <dbReference type="Proteomes" id="UP000499080"/>
    </source>
</evidence>
<feature type="domain" description="Calponin-homology (CH)" evidence="7">
    <location>
        <begin position="823"/>
        <end position="962"/>
    </location>
</feature>
<evidence type="ECO:0000256" key="2">
    <source>
        <dbReference type="ARBA" id="ARBA00022490"/>
    </source>
</evidence>
<dbReference type="GO" id="GO:0005516">
    <property type="term" value="F:calmodulin binding"/>
    <property type="evidence" value="ECO:0007669"/>
    <property type="project" value="UniProtKB-KW"/>
</dbReference>
<dbReference type="Gene3D" id="1.10.418.10">
    <property type="entry name" value="Calponin-like domain"/>
    <property type="match status" value="2"/>
</dbReference>
<dbReference type="PANTHER" id="PTHR22706">
    <property type="entry name" value="ASSEMBLY FACTOR FOR SPINDLE MICROTUBULES"/>
    <property type="match status" value="1"/>
</dbReference>
<dbReference type="GO" id="GO:0005737">
    <property type="term" value="C:cytoplasm"/>
    <property type="evidence" value="ECO:0007669"/>
    <property type="project" value="UniProtKB-SubCell"/>
</dbReference>
<dbReference type="SMART" id="SM00015">
    <property type="entry name" value="IQ"/>
    <property type="match status" value="23"/>
</dbReference>
<sequence length="1595" mass="187055">MAAWIVNKMKRKWNKKAIQRSPKRSKVLSDGGLPVTFEEDKKENVHFGHQKDTGFTTSDTPNFSQSHQMPLHPLDDLADSPIRRQTYTINSIFRASCAGSEIRNFCMAMNQTKDKNILQERPVRCNENNKFNSHGNNLIPLKENGDFTTLKEQLMKCEENREIFPAVNESRKTFFLPTANREVICELSKNSNPPQIAVVNPNLQRGLNVSQLIQAEKNKEAFNDSLESPTSDPCNESFGENQLCPVDSSALYLEPHSDETCINRNESLFSAVRSDSDSMSSLQAQKMINSTNSRDSVFVNKTLSSVAFEVINTDSPKLSEATFNLPPLRSSRLNRVTKPKKTNINVPKKQIRSLNLSKTVGTSKNNKDKSLSSDCKPSKSVHPRLTVIKSISMEKVTQWNPYASFNAYYDEYWKEKQEAAFTNWLNFILTPIEELGTDDVKVNSAAIWVESMKDAAPMRAPSKEELSFKTYTAVKQLNQLRRAACNLYQSEDLSTVIKKIEKEVDLKKILVRKDRALNADLGIKKDLLEMLLSYNPLWLRIGLETIYGEMICLQNNNDIVGLSRFIIHRFLTNPDINAKFAYSSVINYYKPGYEDCLKRFVLKKFIVLVYFLDVAKRVRLINHNPCLFCKHAKYKNSRSLLLTFSREYLSGEGDITKHLRYLGCVVQHEQMPLEEFDYAVRNIAVDLRCGLRLGRVVEILLQDWSIFKTLRANTLNRLAKIHNNEVIFQALEKASIQIEDNIDPRDIVDGNREKTLSLLWQIIFKTQISKCLNLELLKKENSYLKRSLQLKADVAIFNALQNCGNESESFEMGFLNSKLYKENEVIQQLFKWCQNVCAHYGVKVLNFTTSFSDGRALCFIIHHYHPNLLPQSKIHKETTCHYFEKQMEAAEEDDSLFGYGEMTQELKNKLMKNEKENVDIAFQKFQEIGQIPILSFPSHVRNKIPDEKVVITLMSYVNMRLMELSVEIRAARTILLAYRKWCLRRNQAKLAIQIAAVIRIQRYWRNYVMRKRKEKEEAAALRIQCCWRVFSAKKELECLKHAKHMQFLNEKASIIQAAYRKFRASRYQQKHMQASILLQSHIRKWLQRKKYVAIRSSAIKIQQRWRARLVANEVRSSFLVTKQLITLLQSHVRRLLAQKDFRRKRESAILIQRNMRRVIAQRRFSAMKLSVLCIENWWTNILLGRKIRQKYVTCRQAATKIQATWRMYSQKKHFKDLKKAVAVVMCYRTGKKQRITYLKTRENVTKLQALFRRYRDRKEYCQKKRAAIKIQSVFRGYYMKKRFLAMKSSAIQIQKYYRCYRLMCHHKHQFVVMKTGFTRLQARFRGFKTRKELHKQTKAAVIIQSIFRSYTARKKFLSLKLAAIKIQKFYRGYRLMCSEQRNFFALKTGFITLQACFRGYKIRKEFLKQKAAAICIQSAFRGYHSRKTFLTSKSCAVKIQKYYRGYLLMRQEKHKFLIQKTGFIKLQAHFRGFQLRKEFCKQKIAATAIQSAFRSYICRKKFKTLRSNVIKIQKYYRGYKLMCLEKEKYLNQKAGFIKMQAVFRSYKARKQLIRQRKAAVLIQSSFRGYIMRKKYFTLKSFAVKIQKYYRGYRLM</sequence>
<dbReference type="InterPro" id="IPR001589">
    <property type="entry name" value="Actinin_actin-bd_CS"/>
</dbReference>
<dbReference type="Pfam" id="PF00612">
    <property type="entry name" value="IQ"/>
    <property type="match status" value="18"/>
</dbReference>
<comment type="subcellular location">
    <subcellularLocation>
        <location evidence="1">Cytoplasm</location>
    </subcellularLocation>
</comment>
<evidence type="ECO:0000313" key="8">
    <source>
        <dbReference type="EMBL" id="GBN26597.1"/>
    </source>
</evidence>
<dbReference type="PANTHER" id="PTHR22706:SF1">
    <property type="entry name" value="ASSEMBLY FACTOR FOR SPINDLE MICROTUBULES"/>
    <property type="match status" value="1"/>
</dbReference>
<accession>A0A4Y2MLD8</accession>
<dbReference type="PROSITE" id="PS50096">
    <property type="entry name" value="IQ"/>
    <property type="match status" value="16"/>
</dbReference>
<evidence type="ECO:0000256" key="6">
    <source>
        <dbReference type="SAM" id="MobiDB-lite"/>
    </source>
</evidence>
<dbReference type="GO" id="GO:0000278">
    <property type="term" value="P:mitotic cell cycle"/>
    <property type="evidence" value="ECO:0007669"/>
    <property type="project" value="TreeGrafter"/>
</dbReference>
<dbReference type="Proteomes" id="UP000499080">
    <property type="component" value="Unassembled WGS sequence"/>
</dbReference>
<keyword evidence="9" id="KW-1185">Reference proteome</keyword>
<dbReference type="Gene3D" id="1.20.5.190">
    <property type="match status" value="10"/>
</dbReference>
<dbReference type="GO" id="GO:0007051">
    <property type="term" value="P:spindle organization"/>
    <property type="evidence" value="ECO:0007669"/>
    <property type="project" value="TreeGrafter"/>
</dbReference>
<dbReference type="InterPro" id="IPR027417">
    <property type="entry name" value="P-loop_NTPase"/>
</dbReference>
<feature type="non-terminal residue" evidence="8">
    <location>
        <position position="1595"/>
    </location>
</feature>
<evidence type="ECO:0000256" key="3">
    <source>
        <dbReference type="ARBA" id="ARBA00022737"/>
    </source>
</evidence>
<evidence type="ECO:0000256" key="5">
    <source>
        <dbReference type="ARBA" id="ARBA00023203"/>
    </source>
</evidence>
<name>A0A4Y2MLD8_ARAVE</name>
<dbReference type="InterPro" id="IPR051185">
    <property type="entry name" value="ASPM"/>
</dbReference>
<dbReference type="PROSITE" id="PS00019">
    <property type="entry name" value="ACTININ_1"/>
    <property type="match status" value="1"/>
</dbReference>
<dbReference type="SUPFAM" id="SSF52540">
    <property type="entry name" value="P-loop containing nucleoside triphosphate hydrolases"/>
    <property type="match status" value="6"/>
</dbReference>
<dbReference type="FunFam" id="1.20.5.190:FF:000008">
    <property type="entry name" value="Abnormal spindle-like microcephaly-associated protein homolog"/>
    <property type="match status" value="1"/>
</dbReference>
<dbReference type="PROSITE" id="PS50021">
    <property type="entry name" value="CH"/>
    <property type="match status" value="2"/>
</dbReference>
<dbReference type="InterPro" id="IPR036872">
    <property type="entry name" value="CH_dom_sf"/>
</dbReference>
<dbReference type="Pfam" id="PF00307">
    <property type="entry name" value="CH"/>
    <property type="match status" value="1"/>
</dbReference>
<dbReference type="CDD" id="cd23767">
    <property type="entry name" value="IQCD"/>
    <property type="match status" value="2"/>
</dbReference>
<dbReference type="GO" id="GO:0051295">
    <property type="term" value="P:establishment of meiotic spindle localization"/>
    <property type="evidence" value="ECO:0007669"/>
    <property type="project" value="TreeGrafter"/>
</dbReference>
<organism evidence="8 9">
    <name type="scientific">Araneus ventricosus</name>
    <name type="common">Orbweaver spider</name>
    <name type="synonym">Epeira ventricosa</name>
    <dbReference type="NCBI Taxonomy" id="182803"/>
    <lineage>
        <taxon>Eukaryota</taxon>
        <taxon>Metazoa</taxon>
        <taxon>Ecdysozoa</taxon>
        <taxon>Arthropoda</taxon>
        <taxon>Chelicerata</taxon>
        <taxon>Arachnida</taxon>
        <taxon>Araneae</taxon>
        <taxon>Araneomorphae</taxon>
        <taxon>Entelegynae</taxon>
        <taxon>Araneoidea</taxon>
        <taxon>Araneidae</taxon>
        <taxon>Araneus</taxon>
    </lineage>
</organism>
<keyword evidence="5" id="KW-0009">Actin-binding</keyword>
<keyword evidence="3" id="KW-0677">Repeat</keyword>
<protein>
    <submittedName>
        <fullName evidence="8">Abnormal spindle-like microcephaly-associated</fullName>
    </submittedName>
</protein>
<keyword evidence="2" id="KW-0963">Cytoplasm</keyword>
<reference evidence="8 9" key="1">
    <citation type="journal article" date="2019" name="Sci. Rep.">
        <title>Orb-weaving spider Araneus ventricosus genome elucidates the spidroin gene catalogue.</title>
        <authorList>
            <person name="Kono N."/>
            <person name="Nakamura H."/>
            <person name="Ohtoshi R."/>
            <person name="Moran D.A.P."/>
            <person name="Shinohara A."/>
            <person name="Yoshida Y."/>
            <person name="Fujiwara M."/>
            <person name="Mori M."/>
            <person name="Tomita M."/>
            <person name="Arakawa K."/>
        </authorList>
    </citation>
    <scope>NUCLEOTIDE SEQUENCE [LARGE SCALE GENOMIC DNA]</scope>
</reference>
<feature type="region of interest" description="Disordered" evidence="6">
    <location>
        <begin position="355"/>
        <end position="380"/>
    </location>
</feature>
<proteinExistence type="predicted"/>
<dbReference type="GO" id="GO:0003779">
    <property type="term" value="F:actin binding"/>
    <property type="evidence" value="ECO:0007669"/>
    <property type="project" value="UniProtKB-KW"/>
</dbReference>
<dbReference type="OrthoDB" id="2148418at2759"/>
<dbReference type="CDD" id="cd21223">
    <property type="entry name" value="CH_ASPM_rpt1"/>
    <property type="match status" value="1"/>
</dbReference>
<dbReference type="InterPro" id="IPR001715">
    <property type="entry name" value="CH_dom"/>
</dbReference>
<gene>
    <name evidence="8" type="primary">ASPM_0</name>
    <name evidence="8" type="ORF">AVEN_121224_1</name>
</gene>
<evidence type="ECO:0000256" key="1">
    <source>
        <dbReference type="ARBA" id="ARBA00004496"/>
    </source>
</evidence>
<comment type="caution">
    <text evidence="8">The sequence shown here is derived from an EMBL/GenBank/DDBJ whole genome shotgun (WGS) entry which is preliminary data.</text>
</comment>
<dbReference type="EMBL" id="BGPR01007405">
    <property type="protein sequence ID" value="GBN26597.1"/>
    <property type="molecule type" value="Genomic_DNA"/>
</dbReference>
<dbReference type="CDD" id="cd21224">
    <property type="entry name" value="CH_ASPM_rpt2"/>
    <property type="match status" value="1"/>
</dbReference>
<evidence type="ECO:0000259" key="7">
    <source>
        <dbReference type="PROSITE" id="PS50021"/>
    </source>
</evidence>
<evidence type="ECO:0000256" key="4">
    <source>
        <dbReference type="ARBA" id="ARBA00022860"/>
    </source>
</evidence>
<dbReference type="GO" id="GO:0000922">
    <property type="term" value="C:spindle pole"/>
    <property type="evidence" value="ECO:0007669"/>
    <property type="project" value="TreeGrafter"/>
</dbReference>